<sequence>MKKFNYILIAIFFISFSALSQNIEDLKIKTKFYGAKKMKKDPKKIYINSFNVNFEIYKEAIDFKAGGNGGRIGGNTSNATASAAVGLGGINADKMQEKTNLIYQNYINRLKSEGFEIINSDEASKTKVFEGWEKASGPQVVENLSGIITIVPANYTSFYKRKTDKGEIKKGFLGGIGLQAKLSKELGDAIIADVNLFVMFSENGSDWMKGRAAKVKIKTNLRLINNYAVTIPQKFKEKKTTLGKLFGSVKIKGAVDTYPASSNVTFSQGKVGLGAEAVYSGFLKDDVEINGVLKKQKVVAYQKQGSFVPTSFSTFSNYLDAKADRFSEKAKWIEVDGDKYAQGFYNVCNTFLEKNLDEFFNKLK</sequence>
<dbReference type="AlphaFoldDB" id="A0A7G9L7R7"/>
<dbReference type="EMBL" id="CP060695">
    <property type="protein sequence ID" value="QNM84666.1"/>
    <property type="molecule type" value="Genomic_DNA"/>
</dbReference>
<accession>A0A7G9L7R7</accession>
<organism evidence="2 3">
    <name type="scientific">Polaribacter pectinis</name>
    <dbReference type="NCBI Taxonomy" id="2738844"/>
    <lineage>
        <taxon>Bacteria</taxon>
        <taxon>Pseudomonadati</taxon>
        <taxon>Bacteroidota</taxon>
        <taxon>Flavobacteriia</taxon>
        <taxon>Flavobacteriales</taxon>
        <taxon>Flavobacteriaceae</taxon>
    </lineage>
</organism>
<feature type="chain" id="PRO_5028973104" evidence="1">
    <location>
        <begin position="21"/>
        <end position="364"/>
    </location>
</feature>
<proteinExistence type="predicted"/>
<dbReference type="KEGG" id="ppec:H9W90_10705"/>
<evidence type="ECO:0000313" key="2">
    <source>
        <dbReference type="EMBL" id="QNM84666.1"/>
    </source>
</evidence>
<dbReference type="RefSeq" id="WP_187481590.1">
    <property type="nucleotide sequence ID" value="NZ_CP060695.1"/>
</dbReference>
<keyword evidence="3" id="KW-1185">Reference proteome</keyword>
<reference evidence="2 3" key="1">
    <citation type="submission" date="2020-08" db="EMBL/GenBank/DDBJ databases">
        <title>Polaribacter sp. L12M9 isolated from gut of the Korean scallop.</title>
        <authorList>
            <person name="Jeong Y.S."/>
        </authorList>
    </citation>
    <scope>NUCLEOTIDE SEQUENCE [LARGE SCALE GENOMIC DNA]</scope>
    <source>
        <strain evidence="2 3">L12M9</strain>
    </source>
</reference>
<evidence type="ECO:0000313" key="3">
    <source>
        <dbReference type="Proteomes" id="UP000515808"/>
    </source>
</evidence>
<protein>
    <submittedName>
        <fullName evidence="2">Uncharacterized protein</fullName>
    </submittedName>
</protein>
<dbReference type="Proteomes" id="UP000515808">
    <property type="component" value="Chromosome"/>
</dbReference>
<name>A0A7G9L7R7_9FLAO</name>
<evidence type="ECO:0000256" key="1">
    <source>
        <dbReference type="SAM" id="SignalP"/>
    </source>
</evidence>
<gene>
    <name evidence="2" type="ORF">H9W90_10705</name>
</gene>
<feature type="signal peptide" evidence="1">
    <location>
        <begin position="1"/>
        <end position="20"/>
    </location>
</feature>
<keyword evidence="1" id="KW-0732">Signal</keyword>